<dbReference type="CDD" id="cd02440">
    <property type="entry name" value="AdoMet_MTases"/>
    <property type="match status" value="1"/>
</dbReference>
<dbReference type="Gene3D" id="3.40.50.150">
    <property type="entry name" value="Vaccinia Virus protein VP39"/>
    <property type="match status" value="1"/>
</dbReference>
<dbReference type="InterPro" id="IPR029063">
    <property type="entry name" value="SAM-dependent_MTases_sf"/>
</dbReference>
<sequence length="361" mass="39083">MDPDERLSFGAEAAAYAAHRPDYAAAAVRWALGPAPGPRVLDLGAGTGKLTATLVEHGFGVTAVEPDPAMLAELRRSQPHVRARPGSAEAVPLPDASVDAVLAGNALHWFDPAVAGPEIARVLAPGGVLAGLWNVVDDRVGWVAGLARVAGPAVIGPRDTPGGWRAVTSEILRGTTWFGSPERAGFPHRQRRTAASLVATLGTRAGMLVMPPRERADTLGRIRAFLAQEPETADGEFTLPMLTCVLRARRGYPSRMDDEETRREFGTSVNMTARQLDDWLGTDESKAAGQHEDSESIGHKSGRRIVEILRKKKDDLSEDDLAHMRKVVGYVHRHLAQRPSGDVEDTTWRHSLMNWGHDPLK</sequence>
<dbReference type="Proteomes" id="UP000649955">
    <property type="component" value="Unassembled WGS sequence"/>
</dbReference>
<feature type="domain" description="Methyltransferase type 11" evidence="1">
    <location>
        <begin position="41"/>
        <end position="130"/>
    </location>
</feature>
<organism evidence="2 3">
    <name type="scientific">Amycolatopsis bullii</name>
    <dbReference type="NCBI Taxonomy" id="941987"/>
    <lineage>
        <taxon>Bacteria</taxon>
        <taxon>Bacillati</taxon>
        <taxon>Actinomycetota</taxon>
        <taxon>Actinomycetes</taxon>
        <taxon>Pseudonocardiales</taxon>
        <taxon>Pseudonocardiaceae</taxon>
        <taxon>Amycolatopsis</taxon>
    </lineage>
</organism>
<dbReference type="InterPro" id="IPR020596">
    <property type="entry name" value="rRNA_Ade_Mease_Trfase_CS"/>
</dbReference>
<dbReference type="SUPFAM" id="SSF53335">
    <property type="entry name" value="S-adenosyl-L-methionine-dependent methyltransferases"/>
    <property type="match status" value="1"/>
</dbReference>
<evidence type="ECO:0000313" key="2">
    <source>
        <dbReference type="EMBL" id="GHG06322.1"/>
    </source>
</evidence>
<comment type="caution">
    <text evidence="2">The sequence shown here is derived from an EMBL/GenBank/DDBJ whole genome shotgun (WGS) entry which is preliminary data.</text>
</comment>
<evidence type="ECO:0000313" key="3">
    <source>
        <dbReference type="Proteomes" id="UP000649955"/>
    </source>
</evidence>
<gene>
    <name evidence="2" type="ORF">GCM10017567_23120</name>
</gene>
<protein>
    <recommendedName>
        <fullName evidence="1">Methyltransferase type 11 domain-containing protein</fullName>
    </recommendedName>
</protein>
<dbReference type="PANTHER" id="PTHR40630">
    <property type="entry name" value="POSSIBLE DNA-BINDING PROTEIN"/>
    <property type="match status" value="1"/>
</dbReference>
<dbReference type="InterPro" id="IPR021487">
    <property type="entry name" value="DUF3140"/>
</dbReference>
<reference evidence="3" key="1">
    <citation type="journal article" date="2019" name="Int. J. Syst. Evol. Microbiol.">
        <title>The Global Catalogue of Microorganisms (GCM) 10K type strain sequencing project: providing services to taxonomists for standard genome sequencing and annotation.</title>
        <authorList>
            <consortium name="The Broad Institute Genomics Platform"/>
            <consortium name="The Broad Institute Genome Sequencing Center for Infectious Disease"/>
            <person name="Wu L."/>
            <person name="Ma J."/>
        </authorList>
    </citation>
    <scope>NUCLEOTIDE SEQUENCE [LARGE SCALE GENOMIC DNA]</scope>
    <source>
        <strain evidence="3">CGMCC 4.7680</strain>
    </source>
</reference>
<keyword evidence="3" id="KW-1185">Reference proteome</keyword>
<dbReference type="Pfam" id="PF08241">
    <property type="entry name" value="Methyltransf_11"/>
    <property type="match status" value="1"/>
</dbReference>
<dbReference type="Pfam" id="PF11338">
    <property type="entry name" value="DUF3140"/>
    <property type="match status" value="1"/>
</dbReference>
<dbReference type="EMBL" id="BNAW01000007">
    <property type="protein sequence ID" value="GHG06322.1"/>
    <property type="molecule type" value="Genomic_DNA"/>
</dbReference>
<name>A0ABQ3K7H4_9PSEU</name>
<accession>A0ABQ3K7H4</accession>
<proteinExistence type="predicted"/>
<dbReference type="PANTHER" id="PTHR40630:SF1">
    <property type="entry name" value="DNA-BINDING PROTEIN"/>
    <property type="match status" value="1"/>
</dbReference>
<dbReference type="InterPro" id="IPR013216">
    <property type="entry name" value="Methyltransf_11"/>
</dbReference>
<evidence type="ECO:0000259" key="1">
    <source>
        <dbReference type="Pfam" id="PF08241"/>
    </source>
</evidence>
<dbReference type="PROSITE" id="PS01131">
    <property type="entry name" value="RRNA_A_DIMETH"/>
    <property type="match status" value="1"/>
</dbReference>